<evidence type="ECO:0000313" key="2">
    <source>
        <dbReference type="Proteomes" id="UP001500200"/>
    </source>
</evidence>
<gene>
    <name evidence="1" type="ORF">GCM10023346_10780</name>
</gene>
<dbReference type="Proteomes" id="UP001500200">
    <property type="component" value="Unassembled WGS sequence"/>
</dbReference>
<comment type="caution">
    <text evidence="1">The sequence shown here is derived from an EMBL/GenBank/DDBJ whole genome shotgun (WGS) entry which is preliminary data.</text>
</comment>
<sequence length="76" mass="8049">MESMTLSCPTIKVSRETATFATELVRISADSKDADGAAMARADPKEINGGIRWVEVSLLPTVTLSLSFGSSCRSLA</sequence>
<accession>A0ABP9S613</accession>
<evidence type="ECO:0000313" key="1">
    <source>
        <dbReference type="EMBL" id="GAA5191346.1"/>
    </source>
</evidence>
<protein>
    <submittedName>
        <fullName evidence="1">Uncharacterized protein</fullName>
    </submittedName>
</protein>
<dbReference type="EMBL" id="BAABKK010000006">
    <property type="protein sequence ID" value="GAA5191346.1"/>
    <property type="molecule type" value="Genomic_DNA"/>
</dbReference>
<organism evidence="1 2">
    <name type="scientific">Arthrobacter gyeryongensis</name>
    <dbReference type="NCBI Taxonomy" id="1650592"/>
    <lineage>
        <taxon>Bacteria</taxon>
        <taxon>Bacillati</taxon>
        <taxon>Actinomycetota</taxon>
        <taxon>Actinomycetes</taxon>
        <taxon>Micrococcales</taxon>
        <taxon>Micrococcaceae</taxon>
        <taxon>Arthrobacter</taxon>
    </lineage>
</organism>
<reference evidence="2" key="1">
    <citation type="journal article" date="2019" name="Int. J. Syst. Evol. Microbiol.">
        <title>The Global Catalogue of Microorganisms (GCM) 10K type strain sequencing project: providing services to taxonomists for standard genome sequencing and annotation.</title>
        <authorList>
            <consortium name="The Broad Institute Genomics Platform"/>
            <consortium name="The Broad Institute Genome Sequencing Center for Infectious Disease"/>
            <person name="Wu L."/>
            <person name="Ma J."/>
        </authorList>
    </citation>
    <scope>NUCLEOTIDE SEQUENCE [LARGE SCALE GENOMIC DNA]</scope>
    <source>
        <strain evidence="2">JCM 18514</strain>
    </source>
</reference>
<proteinExistence type="predicted"/>
<name>A0ABP9S613_9MICC</name>
<keyword evidence="2" id="KW-1185">Reference proteome</keyword>